<comment type="caution">
    <text evidence="2">The sequence shown here is derived from an EMBL/GenBank/DDBJ whole genome shotgun (WGS) entry which is preliminary data.</text>
</comment>
<keyword evidence="3" id="KW-1185">Reference proteome</keyword>
<reference evidence="2 3" key="1">
    <citation type="submission" date="2024-06" db="EMBL/GenBank/DDBJ databases">
        <title>Sorghum-associated microbial communities from plants grown in Nebraska, USA.</title>
        <authorList>
            <person name="Schachtman D."/>
        </authorList>
    </citation>
    <scope>NUCLEOTIDE SEQUENCE [LARGE SCALE GENOMIC DNA]</scope>
    <source>
        <strain evidence="2 3">1288</strain>
    </source>
</reference>
<accession>A0ABV2K206</accession>
<proteinExistence type="predicted"/>
<evidence type="ECO:0000259" key="1">
    <source>
        <dbReference type="Pfam" id="PF03413"/>
    </source>
</evidence>
<dbReference type="RefSeq" id="WP_354311923.1">
    <property type="nucleotide sequence ID" value="NZ_JBEPME010000001.1"/>
</dbReference>
<organism evidence="2 3">
    <name type="scientific">Sporosarcina psychrophila</name>
    <name type="common">Bacillus psychrophilus</name>
    <dbReference type="NCBI Taxonomy" id="1476"/>
    <lineage>
        <taxon>Bacteria</taxon>
        <taxon>Bacillati</taxon>
        <taxon>Bacillota</taxon>
        <taxon>Bacilli</taxon>
        <taxon>Bacillales</taxon>
        <taxon>Caryophanaceae</taxon>
        <taxon>Sporosarcina</taxon>
    </lineage>
</organism>
<evidence type="ECO:0000313" key="2">
    <source>
        <dbReference type="EMBL" id="MET3655116.1"/>
    </source>
</evidence>
<gene>
    <name evidence="2" type="ORF">ABIC55_000200</name>
</gene>
<name>A0ABV2K206_SPOPS</name>
<dbReference type="Proteomes" id="UP001549104">
    <property type="component" value="Unassembled WGS sequence"/>
</dbReference>
<sequence>MKKWMMIPALAGVLVIGGVAVAGNAGHSFAATPKGLLTMEEAEAIAVKSVGGTVTGIELDRELVGDIYEVEVKTNGFEYDLDIDAKTGKVLRTDKENDNDDDFDNDDSDDKVIAPNGKFITEKAAVNIAMKQAKGTVAEVKLDEDDGRVVYEIEIRDGKYDYDFDIDAISGEVLKFEKDSDKDND</sequence>
<dbReference type="Gene3D" id="3.10.450.40">
    <property type="match status" value="2"/>
</dbReference>
<feature type="domain" description="PepSY" evidence="1">
    <location>
        <begin position="37"/>
        <end position="93"/>
    </location>
</feature>
<dbReference type="EMBL" id="JBEPME010000001">
    <property type="protein sequence ID" value="MET3655116.1"/>
    <property type="molecule type" value="Genomic_DNA"/>
</dbReference>
<evidence type="ECO:0000313" key="3">
    <source>
        <dbReference type="Proteomes" id="UP001549104"/>
    </source>
</evidence>
<protein>
    <submittedName>
        <fullName evidence="2">Membrane protein YkoI</fullName>
    </submittedName>
</protein>
<feature type="domain" description="PepSY" evidence="1">
    <location>
        <begin position="120"/>
        <end position="176"/>
    </location>
</feature>
<dbReference type="Pfam" id="PF03413">
    <property type="entry name" value="PepSY"/>
    <property type="match status" value="2"/>
</dbReference>
<dbReference type="InterPro" id="IPR025711">
    <property type="entry name" value="PepSY"/>
</dbReference>